<keyword evidence="10" id="KW-0282">Flagellum</keyword>
<accession>C1DW10</accession>
<keyword evidence="10" id="KW-0969">Cilium</keyword>
<comment type="similarity">
    <text evidence="2">Belongs to the FliN/MopA/SpaO family.</text>
</comment>
<dbReference type="STRING" id="204536.SULAZ_1330"/>
<name>C1DW10_SULAA</name>
<dbReference type="PANTHER" id="PTHR43484">
    <property type="match status" value="1"/>
</dbReference>
<dbReference type="InterPro" id="IPR051469">
    <property type="entry name" value="FliN/MopA/SpaO"/>
</dbReference>
<dbReference type="InterPro" id="IPR001172">
    <property type="entry name" value="FliN_T3SS_HrcQb"/>
</dbReference>
<evidence type="ECO:0000256" key="5">
    <source>
        <dbReference type="ARBA" id="ARBA00022500"/>
    </source>
</evidence>
<keyword evidence="11" id="KW-1185">Reference proteome</keyword>
<keyword evidence="4" id="KW-1003">Cell membrane</keyword>
<evidence type="ECO:0000259" key="9">
    <source>
        <dbReference type="Pfam" id="PF01052"/>
    </source>
</evidence>
<evidence type="ECO:0000256" key="4">
    <source>
        <dbReference type="ARBA" id="ARBA00022475"/>
    </source>
</evidence>
<sequence length="192" mass="22246">MEEKENNNQENQEEISQEDLAKAWAEMLEQEPVVEEKEEKKEETTPSESQEDLAAAWAQMLEPEKNEEKENINEEPIKDQPKIESKEEKKDRFQNLPADIEKKLNLLLDLPITITVEIGSKVMTIEEIVKLSPSSVVDLDRFITEPIDLKVNGVLVAKGELYQVEDQFAIKIKEILTKEERVNLISKQFKRL</sequence>
<dbReference type="GO" id="GO:0071973">
    <property type="term" value="P:bacterial-type flagellum-dependent cell motility"/>
    <property type="evidence" value="ECO:0007669"/>
    <property type="project" value="InterPro"/>
</dbReference>
<dbReference type="GO" id="GO:0005886">
    <property type="term" value="C:plasma membrane"/>
    <property type="evidence" value="ECO:0007669"/>
    <property type="project" value="UniProtKB-SubCell"/>
</dbReference>
<evidence type="ECO:0000256" key="1">
    <source>
        <dbReference type="ARBA" id="ARBA00004413"/>
    </source>
</evidence>
<evidence type="ECO:0000256" key="2">
    <source>
        <dbReference type="ARBA" id="ARBA00009226"/>
    </source>
</evidence>
<keyword evidence="6" id="KW-0283">Flagellar rotation</keyword>
<dbReference type="OrthoDB" id="9773459at2"/>
<dbReference type="Pfam" id="PF01052">
    <property type="entry name" value="FliMN_C"/>
    <property type="match status" value="1"/>
</dbReference>
<dbReference type="RefSeq" id="WP_012673776.1">
    <property type="nucleotide sequence ID" value="NC_012438.1"/>
</dbReference>
<feature type="region of interest" description="Disordered" evidence="8">
    <location>
        <begin position="1"/>
        <end position="90"/>
    </location>
</feature>
<dbReference type="PRINTS" id="PR00956">
    <property type="entry name" value="FLGMOTORFLIN"/>
</dbReference>
<keyword evidence="10" id="KW-0966">Cell projection</keyword>
<dbReference type="Gene3D" id="2.30.330.10">
    <property type="entry name" value="SpoA-like"/>
    <property type="match status" value="1"/>
</dbReference>
<dbReference type="Proteomes" id="UP000001369">
    <property type="component" value="Chromosome"/>
</dbReference>
<comment type="subcellular location">
    <subcellularLocation>
        <location evidence="1">Cell membrane</location>
        <topology evidence="1">Peripheral membrane protein</topology>
        <orientation evidence="1">Cytoplasmic side</orientation>
    </subcellularLocation>
</comment>
<evidence type="ECO:0000256" key="8">
    <source>
        <dbReference type="SAM" id="MobiDB-lite"/>
    </source>
</evidence>
<dbReference type="eggNOG" id="COG1886">
    <property type="taxonomic scope" value="Bacteria"/>
</dbReference>
<dbReference type="KEGG" id="saf:SULAZ_1330"/>
<evidence type="ECO:0000313" key="10">
    <source>
        <dbReference type="EMBL" id="ACN98452.1"/>
    </source>
</evidence>
<proteinExistence type="inferred from homology"/>
<evidence type="ECO:0000313" key="11">
    <source>
        <dbReference type="Proteomes" id="UP000001369"/>
    </source>
</evidence>
<dbReference type="GO" id="GO:0006935">
    <property type="term" value="P:chemotaxis"/>
    <property type="evidence" value="ECO:0007669"/>
    <property type="project" value="UniProtKB-KW"/>
</dbReference>
<evidence type="ECO:0000256" key="7">
    <source>
        <dbReference type="ARBA" id="ARBA00023136"/>
    </source>
</evidence>
<dbReference type="SUPFAM" id="SSF101801">
    <property type="entry name" value="Surface presentation of antigens (SPOA)"/>
    <property type="match status" value="1"/>
</dbReference>
<feature type="compositionally biased region" description="Basic and acidic residues" evidence="8">
    <location>
        <begin position="34"/>
        <end position="44"/>
    </location>
</feature>
<dbReference type="GO" id="GO:0009425">
    <property type="term" value="C:bacterial-type flagellum basal body"/>
    <property type="evidence" value="ECO:0007669"/>
    <property type="project" value="InterPro"/>
</dbReference>
<dbReference type="EMBL" id="CP001229">
    <property type="protein sequence ID" value="ACN98452.1"/>
    <property type="molecule type" value="Genomic_DNA"/>
</dbReference>
<feature type="domain" description="Flagellar motor switch protein FliN-like C-terminal" evidence="9">
    <location>
        <begin position="106"/>
        <end position="176"/>
    </location>
</feature>
<evidence type="ECO:0000256" key="3">
    <source>
        <dbReference type="ARBA" id="ARBA00021897"/>
    </source>
</evidence>
<keyword evidence="7" id="KW-0472">Membrane</keyword>
<dbReference type="InterPro" id="IPR036429">
    <property type="entry name" value="SpoA-like_sf"/>
</dbReference>
<feature type="compositionally biased region" description="Basic and acidic residues" evidence="8">
    <location>
        <begin position="62"/>
        <end position="90"/>
    </location>
</feature>
<dbReference type="GO" id="GO:0003774">
    <property type="term" value="F:cytoskeletal motor activity"/>
    <property type="evidence" value="ECO:0007669"/>
    <property type="project" value="InterPro"/>
</dbReference>
<gene>
    <name evidence="10" type="ordered locus">SULAZ_1330</name>
</gene>
<protein>
    <recommendedName>
        <fullName evidence="3">Flagellar motor switch protein FliN</fullName>
    </recommendedName>
</protein>
<reference evidence="10 11" key="1">
    <citation type="journal article" date="2009" name="J. Bacteriol.">
        <title>Complete and draft genome sequences of six members of the Aquificales.</title>
        <authorList>
            <person name="Reysenbach A.L."/>
            <person name="Hamamura N."/>
            <person name="Podar M."/>
            <person name="Griffiths E."/>
            <person name="Ferreira S."/>
            <person name="Hochstein R."/>
            <person name="Heidelberg J."/>
            <person name="Johnson J."/>
            <person name="Mead D."/>
            <person name="Pohorille A."/>
            <person name="Sarmiento M."/>
            <person name="Schweighofer K."/>
            <person name="Seshadri R."/>
            <person name="Voytek M.A."/>
        </authorList>
    </citation>
    <scope>NUCLEOTIDE SEQUENCE [LARGE SCALE GENOMIC DNA]</scope>
    <source>
        <strain evidence="11">Az-Fu1 / DSM 15241 / OCM 825</strain>
    </source>
</reference>
<keyword evidence="5" id="KW-0145">Chemotaxis</keyword>
<dbReference type="AlphaFoldDB" id="C1DW10"/>
<dbReference type="InterPro" id="IPR001543">
    <property type="entry name" value="FliN-like_C"/>
</dbReference>
<dbReference type="HOGENOM" id="CLU_097058_1_1_0"/>
<dbReference type="PANTHER" id="PTHR43484:SF1">
    <property type="entry name" value="FLAGELLAR MOTOR SWITCH PROTEIN FLIN"/>
    <property type="match status" value="1"/>
</dbReference>
<evidence type="ECO:0000256" key="6">
    <source>
        <dbReference type="ARBA" id="ARBA00022779"/>
    </source>
</evidence>
<organism evidence="10 11">
    <name type="scientific">Sulfurihydrogenibium azorense (strain DSM 15241 / OCM 825 / Az-Fu1)</name>
    <dbReference type="NCBI Taxonomy" id="204536"/>
    <lineage>
        <taxon>Bacteria</taxon>
        <taxon>Pseudomonadati</taxon>
        <taxon>Aquificota</taxon>
        <taxon>Aquificia</taxon>
        <taxon>Aquificales</taxon>
        <taxon>Hydrogenothermaceae</taxon>
        <taxon>Sulfurihydrogenibium</taxon>
    </lineage>
</organism>